<dbReference type="AlphaFoldDB" id="A0A090AK95"/>
<dbReference type="GO" id="GO:0005524">
    <property type="term" value="F:ATP binding"/>
    <property type="evidence" value="ECO:0007669"/>
    <property type="project" value="InterPro"/>
</dbReference>
<dbReference type="SUPFAM" id="SSF56112">
    <property type="entry name" value="Protein kinase-like (PK-like)"/>
    <property type="match status" value="1"/>
</dbReference>
<accession>A0A090AK95</accession>
<evidence type="ECO:0000313" key="3">
    <source>
        <dbReference type="Proteomes" id="UP000031623"/>
    </source>
</evidence>
<dbReference type="EMBL" id="AP014633">
    <property type="protein sequence ID" value="BAP55425.1"/>
    <property type="molecule type" value="Genomic_DNA"/>
</dbReference>
<evidence type="ECO:0000259" key="1">
    <source>
        <dbReference type="PROSITE" id="PS50011"/>
    </source>
</evidence>
<keyword evidence="3" id="KW-1185">Reference proteome</keyword>
<keyword evidence="2" id="KW-0808">Transferase</keyword>
<dbReference type="GO" id="GO:0004674">
    <property type="term" value="F:protein serine/threonine kinase activity"/>
    <property type="evidence" value="ECO:0007669"/>
    <property type="project" value="UniProtKB-KW"/>
</dbReference>
<dbReference type="InterPro" id="IPR000719">
    <property type="entry name" value="Prot_kinase_dom"/>
</dbReference>
<protein>
    <submittedName>
        <fullName evidence="2">Serine/threonine protein kinase</fullName>
    </submittedName>
</protein>
<dbReference type="SMART" id="SM00220">
    <property type="entry name" value="S_TKc"/>
    <property type="match status" value="1"/>
</dbReference>
<feature type="domain" description="Protein kinase" evidence="1">
    <location>
        <begin position="19"/>
        <end position="350"/>
    </location>
</feature>
<reference evidence="2 3" key="1">
    <citation type="journal article" date="2014" name="ISME J.">
        <title>Ecophysiology of Thioploca ingrica as revealed by the complete genome sequence supplemented with proteomic evidence.</title>
        <authorList>
            <person name="Kojima H."/>
            <person name="Ogura Y."/>
            <person name="Yamamoto N."/>
            <person name="Togashi T."/>
            <person name="Mori H."/>
            <person name="Watanabe T."/>
            <person name="Nemoto F."/>
            <person name="Kurokawa K."/>
            <person name="Hayashi T."/>
            <person name="Fukui M."/>
        </authorList>
    </citation>
    <scope>NUCLEOTIDE SEQUENCE [LARGE SCALE GENOMIC DNA]</scope>
</reference>
<dbReference type="InterPro" id="IPR011009">
    <property type="entry name" value="Kinase-like_dom_sf"/>
</dbReference>
<dbReference type="PROSITE" id="PS50011">
    <property type="entry name" value="PROTEIN_KINASE_DOM"/>
    <property type="match status" value="1"/>
</dbReference>
<keyword evidence="2" id="KW-0418">Kinase</keyword>
<gene>
    <name evidence="2" type="ORF">THII_1128</name>
</gene>
<dbReference type="HOGENOM" id="CLU_042388_0_0_6"/>
<dbReference type="Gene3D" id="1.10.510.10">
    <property type="entry name" value="Transferase(Phosphotransferase) domain 1"/>
    <property type="match status" value="1"/>
</dbReference>
<name>A0A090AK95_9GAMM</name>
<organism evidence="2 3">
    <name type="scientific">Thioploca ingrica</name>
    <dbReference type="NCBI Taxonomy" id="40754"/>
    <lineage>
        <taxon>Bacteria</taxon>
        <taxon>Pseudomonadati</taxon>
        <taxon>Pseudomonadota</taxon>
        <taxon>Gammaproteobacteria</taxon>
        <taxon>Thiotrichales</taxon>
        <taxon>Thiotrichaceae</taxon>
        <taxon>Thioploca</taxon>
    </lineage>
</organism>
<dbReference type="STRING" id="40754.THII_1128"/>
<dbReference type="KEGG" id="tig:THII_1128"/>
<dbReference type="Proteomes" id="UP000031623">
    <property type="component" value="Chromosome"/>
</dbReference>
<keyword evidence="2" id="KW-0723">Serine/threonine-protein kinase</keyword>
<sequence>MQATIIMKKAQLEDGRLIEYFPQTIGEGTMKEVYLTVDKDSVLCFYKGEIGKTDPHRLRRLRKILTEFNPTVDNKKNAEYWTGLFCWPTGIIVKPRLGVMTPIYPSHYFFRTGRWSGKEKKGRWFVSPKLRRYLPPEEQGTWINYFKIGILLARAVNRLHLAGLAHSDLSDNNVLIDPVSGQIIVIDIDSLVVPQIFPPDVDGTPGYIAPEVLATAALASDHPQKQFANIRTDQHALAVLIYEYLLNRHPLRGPKVHSIRSAEEDEQLSMGEKALFIEHPYDISNRPKEDLLVPLTALGQTLTELFYKAFITGLHSPYERPSAYEWERSLIKTWNMLYPCPNPHCSHQWFIVNPAAKLIRCSFCHTPITTTFPLLIRRSEKRSGQWLPDGQLVIYDGQHLFKWHVFDNIFPGPEVDKTPQAYCVFYQNKWLLINQMLTSLTSPNGNRVDINQAVELKVGTQIRLSQEPHGCIVEVNMLNI</sequence>
<proteinExistence type="predicted"/>
<dbReference type="Pfam" id="PF00069">
    <property type="entry name" value="Pkinase"/>
    <property type="match status" value="1"/>
</dbReference>
<evidence type="ECO:0000313" key="2">
    <source>
        <dbReference type="EMBL" id="BAP55425.1"/>
    </source>
</evidence>